<dbReference type="InterPro" id="IPR051915">
    <property type="entry name" value="Cellulose_Degrad_GH3"/>
</dbReference>
<evidence type="ECO:0000256" key="6">
    <source>
        <dbReference type="ARBA" id="ARBA00023295"/>
    </source>
</evidence>
<comment type="caution">
    <text evidence="9">The sequence shown here is derived from an EMBL/GenBank/DDBJ whole genome shotgun (WGS) entry which is preliminary data.</text>
</comment>
<protein>
    <recommendedName>
        <fullName evidence="3">beta-glucosidase</fullName>
        <ecNumber evidence="3">3.2.1.21</ecNumber>
    </recommendedName>
</protein>
<keyword evidence="10" id="KW-1185">Reference proteome</keyword>
<dbReference type="GO" id="GO:0009251">
    <property type="term" value="P:glucan catabolic process"/>
    <property type="evidence" value="ECO:0007669"/>
    <property type="project" value="TreeGrafter"/>
</dbReference>
<name>A0A6P0UDT2_9FLAO</name>
<evidence type="ECO:0000313" key="10">
    <source>
        <dbReference type="Proteomes" id="UP000468443"/>
    </source>
</evidence>
<evidence type="ECO:0000256" key="1">
    <source>
        <dbReference type="ARBA" id="ARBA00000448"/>
    </source>
</evidence>
<dbReference type="InterPro" id="IPR002772">
    <property type="entry name" value="Glyco_hydro_3_C"/>
</dbReference>
<feature type="domain" description="Glycoside hydrolase family 3 C-terminal" evidence="8">
    <location>
        <begin position="368"/>
        <end position="579"/>
    </location>
</feature>
<gene>
    <name evidence="9" type="ORF">GWK09_08995</name>
</gene>
<evidence type="ECO:0000259" key="8">
    <source>
        <dbReference type="Pfam" id="PF01915"/>
    </source>
</evidence>
<dbReference type="InterPro" id="IPR036881">
    <property type="entry name" value="Glyco_hydro_3_C_sf"/>
</dbReference>
<reference evidence="9 10" key="1">
    <citation type="submission" date="2020-01" db="EMBL/GenBank/DDBJ databases">
        <title>Muriicola jejuensis KCTC 22299.</title>
        <authorList>
            <person name="Wang G."/>
        </authorList>
    </citation>
    <scope>NUCLEOTIDE SEQUENCE [LARGE SCALE GENOMIC DNA]</scope>
    <source>
        <strain evidence="9 10">KCTC 22299</strain>
    </source>
</reference>
<dbReference type="InterPro" id="IPR017853">
    <property type="entry name" value="GH"/>
</dbReference>
<dbReference type="SUPFAM" id="SSF52279">
    <property type="entry name" value="Beta-D-glucan exohydrolase, C-terminal domain"/>
    <property type="match status" value="1"/>
</dbReference>
<proteinExistence type="inferred from homology"/>
<dbReference type="PANTHER" id="PTHR30620:SF16">
    <property type="entry name" value="LYSOSOMAL BETA GLUCOSIDASE"/>
    <property type="match status" value="1"/>
</dbReference>
<dbReference type="PRINTS" id="PR00133">
    <property type="entry name" value="GLHYDRLASE3"/>
</dbReference>
<dbReference type="PANTHER" id="PTHR30620">
    <property type="entry name" value="PERIPLASMIC BETA-GLUCOSIDASE-RELATED"/>
    <property type="match status" value="1"/>
</dbReference>
<dbReference type="RefSeq" id="WP_163692891.1">
    <property type="nucleotide sequence ID" value="NZ_FXTW01000002.1"/>
</dbReference>
<dbReference type="Pfam" id="PF01915">
    <property type="entry name" value="Glyco_hydro_3_C"/>
    <property type="match status" value="1"/>
</dbReference>
<evidence type="ECO:0000259" key="7">
    <source>
        <dbReference type="Pfam" id="PF00933"/>
    </source>
</evidence>
<dbReference type="InterPro" id="IPR036962">
    <property type="entry name" value="Glyco_hydro_3_N_sf"/>
</dbReference>
<dbReference type="Gene3D" id="3.40.50.1700">
    <property type="entry name" value="Glycoside hydrolase family 3 C-terminal domain"/>
    <property type="match status" value="1"/>
</dbReference>
<organism evidence="9 10">
    <name type="scientific">Muriicola jejuensis</name>
    <dbReference type="NCBI Taxonomy" id="504488"/>
    <lineage>
        <taxon>Bacteria</taxon>
        <taxon>Pseudomonadati</taxon>
        <taxon>Bacteroidota</taxon>
        <taxon>Flavobacteriia</taxon>
        <taxon>Flavobacteriales</taxon>
        <taxon>Flavobacteriaceae</taxon>
        <taxon>Muriicola</taxon>
    </lineage>
</organism>
<evidence type="ECO:0000256" key="2">
    <source>
        <dbReference type="ARBA" id="ARBA00005336"/>
    </source>
</evidence>
<evidence type="ECO:0000256" key="5">
    <source>
        <dbReference type="ARBA" id="ARBA00022801"/>
    </source>
</evidence>
<dbReference type="EMBL" id="JAABOP010000002">
    <property type="protein sequence ID" value="NER10650.1"/>
    <property type="molecule type" value="Genomic_DNA"/>
</dbReference>
<comment type="catalytic activity">
    <reaction evidence="1">
        <text>Hydrolysis of terminal, non-reducing beta-D-glucosyl residues with release of beta-D-glucose.</text>
        <dbReference type="EC" id="3.2.1.21"/>
    </reaction>
</comment>
<feature type="domain" description="Glycoside hydrolase family 3 N-terminal" evidence="7">
    <location>
        <begin position="23"/>
        <end position="330"/>
    </location>
</feature>
<keyword evidence="4" id="KW-0732">Signal</keyword>
<accession>A0A6P0UDT2</accession>
<dbReference type="EC" id="3.2.1.21" evidence="3"/>
<dbReference type="Gene3D" id="3.20.20.300">
    <property type="entry name" value="Glycoside hydrolase, family 3, N-terminal domain"/>
    <property type="match status" value="1"/>
</dbReference>
<dbReference type="InterPro" id="IPR001764">
    <property type="entry name" value="Glyco_hydro_3_N"/>
</dbReference>
<comment type="similarity">
    <text evidence="2">Belongs to the glycosyl hydrolase 3 family.</text>
</comment>
<keyword evidence="5 9" id="KW-0378">Hydrolase</keyword>
<dbReference type="Pfam" id="PF00933">
    <property type="entry name" value="Glyco_hydro_3"/>
    <property type="match status" value="1"/>
</dbReference>
<sequence length="586" mass="64407">MEIKDKDDTHLEIQIESLISRMTLDEKIGQMTQVRHFDDTSEEDIATKFIGSIIHTQGPLPGANAREWQEKFTRLQKIALSTRLGIPLLFGVDAVHGQNTYEGATIFPHNIGLGATRSAELVKKAAEITAIETRATGFNWVFSPCIAIPYNEKWGRVYEAFSESTELTEKMARASVKGHQGADLNADSVMATAKHFIGDGSTDSGVEGGDCTLTPEEVRERLLPPYRAAVEEGVGSVMASFNSMSGHFMHAHKYWITDVLKGELGFKGVMVSDWKAYSRFGENEIINAGIDVVMAVEGDFQMYIDGLKAGVENGEVPMERIDDAVRRILRQKFRLGVFDNPFPDAGLIPKIGIKEHRDVARQAVRESLVLLKNKEDILPLSKKLKKIVVVGEHADNTGLQSGGWSINWQGSTESYAGSTSILQGIEKLAKGKVIYDRDASGDHADADVAIVVIGETPYAELFGDIGGVIGAYEITLTEEHQQYINSYVDKGVKVVTVFISGRPLVTTRQIEQSDAFIAAWLPGSEGGGIAEVLFGDFDFKGKLPHSWPASVEDYNGKYGPNFWDDSVEPLFPFGYGLSYKNKSKGK</sequence>
<evidence type="ECO:0000313" key="9">
    <source>
        <dbReference type="EMBL" id="NER10650.1"/>
    </source>
</evidence>
<dbReference type="SUPFAM" id="SSF51445">
    <property type="entry name" value="(Trans)glycosidases"/>
    <property type="match status" value="1"/>
</dbReference>
<dbReference type="Proteomes" id="UP000468443">
    <property type="component" value="Unassembled WGS sequence"/>
</dbReference>
<evidence type="ECO:0000256" key="3">
    <source>
        <dbReference type="ARBA" id="ARBA00012744"/>
    </source>
</evidence>
<dbReference type="GO" id="GO:0008422">
    <property type="term" value="F:beta-glucosidase activity"/>
    <property type="evidence" value="ECO:0007669"/>
    <property type="project" value="UniProtKB-EC"/>
</dbReference>
<evidence type="ECO:0000256" key="4">
    <source>
        <dbReference type="ARBA" id="ARBA00022729"/>
    </source>
</evidence>
<dbReference type="AlphaFoldDB" id="A0A6P0UDT2"/>
<keyword evidence="6" id="KW-0326">Glycosidase</keyword>